<evidence type="ECO:0000256" key="7">
    <source>
        <dbReference type="ARBA" id="ARBA00022982"/>
    </source>
</evidence>
<dbReference type="SUPFAM" id="SSF52343">
    <property type="entry name" value="Ferredoxin reductase-like, C-terminal NADP-linked domain"/>
    <property type="match status" value="1"/>
</dbReference>
<dbReference type="STRING" id="913774.A0A0C3HY95"/>
<keyword evidence="9" id="KW-0560">Oxidoreductase</keyword>
<dbReference type="PROSITE" id="PS51384">
    <property type="entry name" value="FAD_FR"/>
    <property type="match status" value="1"/>
</dbReference>
<dbReference type="Pfam" id="PF08030">
    <property type="entry name" value="NAD_binding_6"/>
    <property type="match status" value="1"/>
</dbReference>
<dbReference type="InterPro" id="IPR013130">
    <property type="entry name" value="Fe3_Rdtase_TM_dom"/>
</dbReference>
<name>A0A0C3HY95_OIDMZ</name>
<dbReference type="PANTHER" id="PTHR32361">
    <property type="entry name" value="FERRIC/CUPRIC REDUCTASE TRANSMEMBRANE COMPONENT"/>
    <property type="match status" value="1"/>
</dbReference>
<evidence type="ECO:0000256" key="11">
    <source>
        <dbReference type="ARBA" id="ARBA00023136"/>
    </source>
</evidence>
<evidence type="ECO:0000256" key="12">
    <source>
        <dbReference type="ARBA" id="ARBA00023180"/>
    </source>
</evidence>
<dbReference type="GO" id="GO:0052851">
    <property type="term" value="F:ferric-chelate reductase (NADPH) activity"/>
    <property type="evidence" value="ECO:0007669"/>
    <property type="project" value="UniProtKB-EC"/>
</dbReference>
<dbReference type="SUPFAM" id="SSF63380">
    <property type="entry name" value="Riboflavin synthase domain-like"/>
    <property type="match status" value="1"/>
</dbReference>
<dbReference type="GO" id="GO:0005886">
    <property type="term" value="C:plasma membrane"/>
    <property type="evidence" value="ECO:0007669"/>
    <property type="project" value="UniProtKB-SubCell"/>
</dbReference>
<keyword evidence="6 15" id="KW-0812">Transmembrane</keyword>
<keyword evidence="18" id="KW-1185">Reference proteome</keyword>
<evidence type="ECO:0000256" key="3">
    <source>
        <dbReference type="ARBA" id="ARBA00012668"/>
    </source>
</evidence>
<dbReference type="Proteomes" id="UP000054321">
    <property type="component" value="Unassembled WGS sequence"/>
</dbReference>
<evidence type="ECO:0000256" key="8">
    <source>
        <dbReference type="ARBA" id="ARBA00022989"/>
    </source>
</evidence>
<evidence type="ECO:0000259" key="16">
    <source>
        <dbReference type="PROSITE" id="PS51384"/>
    </source>
</evidence>
<keyword evidence="12" id="KW-0325">Glycoprotein</keyword>
<keyword evidence="7" id="KW-0249">Electron transport</keyword>
<dbReference type="InterPro" id="IPR013112">
    <property type="entry name" value="FAD-bd_8"/>
</dbReference>
<keyword evidence="4" id="KW-0813">Transport</keyword>
<dbReference type="PANTHER" id="PTHR32361:SF9">
    <property type="entry name" value="FERRIC REDUCTASE TRANSMEMBRANE COMPONENT 3-RELATED"/>
    <property type="match status" value="1"/>
</dbReference>
<evidence type="ECO:0000256" key="15">
    <source>
        <dbReference type="SAM" id="Phobius"/>
    </source>
</evidence>
<dbReference type="SFLD" id="SFLDS00052">
    <property type="entry name" value="Ferric_Reductase_Domain"/>
    <property type="match status" value="1"/>
</dbReference>
<dbReference type="AlphaFoldDB" id="A0A0C3HY95"/>
<dbReference type="EC" id="1.16.1.9" evidence="3"/>
<feature type="transmembrane region" description="Helical" evidence="15">
    <location>
        <begin position="226"/>
        <end position="243"/>
    </location>
</feature>
<keyword evidence="10" id="KW-0406">Ion transport</keyword>
<feature type="transmembrane region" description="Helical" evidence="15">
    <location>
        <begin position="100"/>
        <end position="121"/>
    </location>
</feature>
<keyword evidence="8 15" id="KW-1133">Transmembrane helix</keyword>
<evidence type="ECO:0000256" key="9">
    <source>
        <dbReference type="ARBA" id="ARBA00023002"/>
    </source>
</evidence>
<dbReference type="GO" id="GO:0015677">
    <property type="term" value="P:copper ion import"/>
    <property type="evidence" value="ECO:0007669"/>
    <property type="project" value="TreeGrafter"/>
</dbReference>
<dbReference type="GO" id="GO:0006826">
    <property type="term" value="P:iron ion transport"/>
    <property type="evidence" value="ECO:0007669"/>
    <property type="project" value="TreeGrafter"/>
</dbReference>
<dbReference type="InterPro" id="IPR017938">
    <property type="entry name" value="Riboflavin_synthase-like_b-brl"/>
</dbReference>
<dbReference type="GO" id="GO:0006879">
    <property type="term" value="P:intracellular iron ion homeostasis"/>
    <property type="evidence" value="ECO:0007669"/>
    <property type="project" value="TreeGrafter"/>
</dbReference>
<evidence type="ECO:0000256" key="2">
    <source>
        <dbReference type="ARBA" id="ARBA00006278"/>
    </source>
</evidence>
<sequence length="535" mass="59196">TIAQANNQKAAQYFAIAMSGFIILFSALHWSRKMYNRHRGLGNANIVKVSTTLLRRIRRALSKGLPGFISYGHLIVVLTYLGINIALTITNVDRSGLFDIARRCGWMAICNVAFITLLALKNTPLAMLTSYSYERLNSLHRVGGYTTITYAFLHAALMCTGFYQKQEIQIILEHNQINGMIAVSSLLVMLITATFIRKIQYEVFYLTHIIMYMLLVINIGMHRPNYALKVVIITTFAGCIWTLDRILRACRILLNLHNNWATVTALPYGGTRVVLCRPPPGAVPGAHCFLWIPQIRWIETHPFTIVSVSPQSLEFVVAAHDGFTKDLHLHAQLRPGARIRASIDGPYGTLPVFAQHADKVVLVAGGSGASFTFGVALDMTRKLRGSNKTVIDFVWTVKEYELAMLQTSPLVNLHLYTTNMRLITSGVNISGPVPTLKHLISSDDQKPSRTPVNSPTSTESVEERSSWDPTTIPTTTYGKPDVASLIKHVVTKADDSERIVIATCGPPGLMKAVRSATADAIQAKGPRVELHCEAF</sequence>
<evidence type="ECO:0000256" key="10">
    <source>
        <dbReference type="ARBA" id="ARBA00023065"/>
    </source>
</evidence>
<dbReference type="SFLD" id="SFLDG01168">
    <property type="entry name" value="Ferric_reductase_subgroup_(FRE"/>
    <property type="match status" value="1"/>
</dbReference>
<dbReference type="InterPro" id="IPR051410">
    <property type="entry name" value="Ferric/Cupric_Reductase"/>
</dbReference>
<dbReference type="InParanoid" id="A0A0C3HY95"/>
<keyword evidence="5" id="KW-1003">Cell membrane</keyword>
<feature type="domain" description="FAD-binding FR-type" evidence="16">
    <location>
        <begin position="245"/>
        <end position="353"/>
    </location>
</feature>
<dbReference type="Pfam" id="PF01794">
    <property type="entry name" value="Ferric_reduct"/>
    <property type="match status" value="1"/>
</dbReference>
<evidence type="ECO:0000313" key="18">
    <source>
        <dbReference type="Proteomes" id="UP000054321"/>
    </source>
</evidence>
<feature type="compositionally biased region" description="Polar residues" evidence="14">
    <location>
        <begin position="448"/>
        <end position="459"/>
    </location>
</feature>
<keyword evidence="11 15" id="KW-0472">Membrane</keyword>
<feature type="transmembrane region" description="Helical" evidence="15">
    <location>
        <begin position="65"/>
        <end position="88"/>
    </location>
</feature>
<dbReference type="Pfam" id="PF08022">
    <property type="entry name" value="FAD_binding_8"/>
    <property type="match status" value="1"/>
</dbReference>
<feature type="transmembrane region" description="Helical" evidence="15">
    <location>
        <begin position="142"/>
        <end position="164"/>
    </location>
</feature>
<organism evidence="17 18">
    <name type="scientific">Oidiodendron maius (strain Zn)</name>
    <dbReference type="NCBI Taxonomy" id="913774"/>
    <lineage>
        <taxon>Eukaryota</taxon>
        <taxon>Fungi</taxon>
        <taxon>Dikarya</taxon>
        <taxon>Ascomycota</taxon>
        <taxon>Pezizomycotina</taxon>
        <taxon>Leotiomycetes</taxon>
        <taxon>Leotiomycetes incertae sedis</taxon>
        <taxon>Myxotrichaceae</taxon>
        <taxon>Oidiodendron</taxon>
    </lineage>
</organism>
<feature type="non-terminal residue" evidence="17">
    <location>
        <position position="1"/>
    </location>
</feature>
<dbReference type="Gene3D" id="3.40.50.80">
    <property type="entry name" value="Nucleotide-binding domain of ferredoxin-NADP reductase (FNR) module"/>
    <property type="match status" value="1"/>
</dbReference>
<evidence type="ECO:0000313" key="17">
    <source>
        <dbReference type="EMBL" id="KIN07850.1"/>
    </source>
</evidence>
<reference evidence="18" key="2">
    <citation type="submission" date="2015-01" db="EMBL/GenBank/DDBJ databases">
        <title>Evolutionary Origins and Diversification of the Mycorrhizal Mutualists.</title>
        <authorList>
            <consortium name="DOE Joint Genome Institute"/>
            <consortium name="Mycorrhizal Genomics Consortium"/>
            <person name="Kohler A."/>
            <person name="Kuo A."/>
            <person name="Nagy L.G."/>
            <person name="Floudas D."/>
            <person name="Copeland A."/>
            <person name="Barry K.W."/>
            <person name="Cichocki N."/>
            <person name="Veneault-Fourrey C."/>
            <person name="LaButti K."/>
            <person name="Lindquist E.A."/>
            <person name="Lipzen A."/>
            <person name="Lundell T."/>
            <person name="Morin E."/>
            <person name="Murat C."/>
            <person name="Riley R."/>
            <person name="Ohm R."/>
            <person name="Sun H."/>
            <person name="Tunlid A."/>
            <person name="Henrissat B."/>
            <person name="Grigoriev I.V."/>
            <person name="Hibbett D.S."/>
            <person name="Martin F."/>
        </authorList>
    </citation>
    <scope>NUCLEOTIDE SEQUENCE [LARGE SCALE GENOMIC DNA]</scope>
    <source>
        <strain evidence="18">Zn</strain>
    </source>
</reference>
<feature type="transmembrane region" description="Helical" evidence="15">
    <location>
        <begin position="12"/>
        <end position="30"/>
    </location>
</feature>
<comment type="catalytic activity">
    <reaction evidence="13">
        <text>2 a Fe(II)-siderophore + NADP(+) + H(+) = 2 a Fe(III)-siderophore + NADPH</text>
        <dbReference type="Rhea" id="RHEA:28795"/>
        <dbReference type="Rhea" id="RHEA-COMP:11342"/>
        <dbReference type="Rhea" id="RHEA-COMP:11344"/>
        <dbReference type="ChEBI" id="CHEBI:15378"/>
        <dbReference type="ChEBI" id="CHEBI:29033"/>
        <dbReference type="ChEBI" id="CHEBI:29034"/>
        <dbReference type="ChEBI" id="CHEBI:57783"/>
        <dbReference type="ChEBI" id="CHEBI:58349"/>
        <dbReference type="EC" id="1.16.1.9"/>
    </reaction>
</comment>
<feature type="transmembrane region" description="Helical" evidence="15">
    <location>
        <begin position="203"/>
        <end position="220"/>
    </location>
</feature>
<dbReference type="HOGENOM" id="CLU_010365_5_0_1"/>
<gene>
    <name evidence="17" type="ORF">OIDMADRAFT_84176</name>
</gene>
<evidence type="ECO:0000256" key="5">
    <source>
        <dbReference type="ARBA" id="ARBA00022475"/>
    </source>
</evidence>
<evidence type="ECO:0000256" key="6">
    <source>
        <dbReference type="ARBA" id="ARBA00022692"/>
    </source>
</evidence>
<evidence type="ECO:0000256" key="14">
    <source>
        <dbReference type="SAM" id="MobiDB-lite"/>
    </source>
</evidence>
<feature type="transmembrane region" description="Helical" evidence="15">
    <location>
        <begin position="176"/>
        <end position="196"/>
    </location>
</feature>
<evidence type="ECO:0000256" key="4">
    <source>
        <dbReference type="ARBA" id="ARBA00022448"/>
    </source>
</evidence>
<dbReference type="InterPro" id="IPR039261">
    <property type="entry name" value="FNR_nucleotide-bd"/>
</dbReference>
<dbReference type="CDD" id="cd06186">
    <property type="entry name" value="NOX_Duox_like_FAD_NADP"/>
    <property type="match status" value="1"/>
</dbReference>
<protein>
    <recommendedName>
        <fullName evidence="3">ferric-chelate reductase (NADPH)</fullName>
        <ecNumber evidence="3">1.16.1.9</ecNumber>
    </recommendedName>
</protein>
<comment type="subcellular location">
    <subcellularLocation>
        <location evidence="1">Cell membrane</location>
        <topology evidence="1">Multi-pass membrane protein</topology>
    </subcellularLocation>
</comment>
<feature type="region of interest" description="Disordered" evidence="14">
    <location>
        <begin position="439"/>
        <end position="475"/>
    </location>
</feature>
<dbReference type="InterPro" id="IPR017927">
    <property type="entry name" value="FAD-bd_FR_type"/>
</dbReference>
<evidence type="ECO:0000256" key="1">
    <source>
        <dbReference type="ARBA" id="ARBA00004651"/>
    </source>
</evidence>
<dbReference type="EMBL" id="KN832870">
    <property type="protein sequence ID" value="KIN07850.1"/>
    <property type="molecule type" value="Genomic_DNA"/>
</dbReference>
<accession>A0A0C3HY95</accession>
<dbReference type="OrthoDB" id="10006946at2759"/>
<proteinExistence type="inferred from homology"/>
<reference evidence="17 18" key="1">
    <citation type="submission" date="2014-04" db="EMBL/GenBank/DDBJ databases">
        <authorList>
            <consortium name="DOE Joint Genome Institute"/>
            <person name="Kuo A."/>
            <person name="Martino E."/>
            <person name="Perotto S."/>
            <person name="Kohler A."/>
            <person name="Nagy L.G."/>
            <person name="Floudas D."/>
            <person name="Copeland A."/>
            <person name="Barry K.W."/>
            <person name="Cichocki N."/>
            <person name="Veneault-Fourrey C."/>
            <person name="LaButti K."/>
            <person name="Lindquist E.A."/>
            <person name="Lipzen A."/>
            <person name="Lundell T."/>
            <person name="Morin E."/>
            <person name="Murat C."/>
            <person name="Sun H."/>
            <person name="Tunlid A."/>
            <person name="Henrissat B."/>
            <person name="Grigoriev I.V."/>
            <person name="Hibbett D.S."/>
            <person name="Martin F."/>
            <person name="Nordberg H.P."/>
            <person name="Cantor M.N."/>
            <person name="Hua S.X."/>
        </authorList>
    </citation>
    <scope>NUCLEOTIDE SEQUENCE [LARGE SCALE GENOMIC DNA]</scope>
    <source>
        <strain evidence="17 18">Zn</strain>
    </source>
</reference>
<feature type="non-terminal residue" evidence="17">
    <location>
        <position position="535"/>
    </location>
</feature>
<comment type="similarity">
    <text evidence="2">Belongs to the ferric reductase (FRE) family.</text>
</comment>
<dbReference type="InterPro" id="IPR013121">
    <property type="entry name" value="Fe_red_NAD-bd_6"/>
</dbReference>
<evidence type="ECO:0000256" key="13">
    <source>
        <dbReference type="ARBA" id="ARBA00048483"/>
    </source>
</evidence>